<feature type="non-terminal residue" evidence="1">
    <location>
        <position position="34"/>
    </location>
</feature>
<evidence type="ECO:0000313" key="2">
    <source>
        <dbReference type="Proteomes" id="UP000007350"/>
    </source>
</evidence>
<keyword evidence="2" id="KW-1185">Reference proteome</keyword>
<proteinExistence type="predicted"/>
<dbReference type="Proteomes" id="UP000007350">
    <property type="component" value="Unassembled WGS sequence"/>
</dbReference>
<dbReference type="AlphaFoldDB" id="K2MAZ7"/>
<organism evidence="1 2">
    <name type="scientific">Trypanosoma cruzi marinkellei</name>
    <dbReference type="NCBI Taxonomy" id="85056"/>
    <lineage>
        <taxon>Eukaryota</taxon>
        <taxon>Discoba</taxon>
        <taxon>Euglenozoa</taxon>
        <taxon>Kinetoplastea</taxon>
        <taxon>Metakinetoplastina</taxon>
        <taxon>Trypanosomatida</taxon>
        <taxon>Trypanosomatidae</taxon>
        <taxon>Trypanosoma</taxon>
        <taxon>Schizotrypanum</taxon>
    </lineage>
</organism>
<name>K2MAZ7_TRYCR</name>
<protein>
    <submittedName>
        <fullName evidence="1">Uncharacterized protein</fullName>
    </submittedName>
</protein>
<evidence type="ECO:0000313" key="1">
    <source>
        <dbReference type="EMBL" id="EKF32333.1"/>
    </source>
</evidence>
<comment type="caution">
    <text evidence="1">The sequence shown here is derived from an EMBL/GenBank/DDBJ whole genome shotgun (WGS) entry which is preliminary data.</text>
</comment>
<accession>K2MAZ7</accession>
<sequence length="34" mass="4200">MSLIYNFRGHGRRHLRHQKLHLLHRSHQGLHLLH</sequence>
<gene>
    <name evidence="1" type="ORF">MOQ_003818</name>
</gene>
<reference evidence="1 2" key="1">
    <citation type="journal article" date="2012" name="BMC Genomics">
        <title>Comparative genomic analysis of human infective Trypanosoma cruzi lineages with the bat-restricted subspecies T. cruzi marinkellei.</title>
        <authorList>
            <person name="Franzen O."/>
            <person name="Talavera-Lopez C."/>
            <person name="Ochaya S."/>
            <person name="Butler C.E."/>
            <person name="Messenger L.A."/>
            <person name="Lewis M.D."/>
            <person name="Llewellyn M.S."/>
            <person name="Marinkelle C.J."/>
            <person name="Tyler K.M."/>
            <person name="Miles M.A."/>
            <person name="Andersson B."/>
        </authorList>
    </citation>
    <scope>NUCLEOTIDE SEQUENCE [LARGE SCALE GENOMIC DNA]</scope>
    <source>
        <strain evidence="1 2">B7</strain>
    </source>
</reference>
<dbReference type="EMBL" id="AHKC01009892">
    <property type="protein sequence ID" value="EKF32333.1"/>
    <property type="molecule type" value="Genomic_DNA"/>
</dbReference>